<reference evidence="1" key="1">
    <citation type="submission" date="2022-05" db="EMBL/GenBank/DDBJ databases">
        <title>The Musa troglodytarum L. genome provides insights into the mechanism of non-climacteric behaviour and enrichment of carotenoids.</title>
        <authorList>
            <person name="Wang J."/>
        </authorList>
    </citation>
    <scope>NUCLEOTIDE SEQUENCE</scope>
    <source>
        <tissue evidence="1">Leaf</tissue>
    </source>
</reference>
<organism evidence="1 2">
    <name type="scientific">Musa troglodytarum</name>
    <name type="common">fe'i banana</name>
    <dbReference type="NCBI Taxonomy" id="320322"/>
    <lineage>
        <taxon>Eukaryota</taxon>
        <taxon>Viridiplantae</taxon>
        <taxon>Streptophyta</taxon>
        <taxon>Embryophyta</taxon>
        <taxon>Tracheophyta</taxon>
        <taxon>Spermatophyta</taxon>
        <taxon>Magnoliopsida</taxon>
        <taxon>Liliopsida</taxon>
        <taxon>Zingiberales</taxon>
        <taxon>Musaceae</taxon>
        <taxon>Musa</taxon>
    </lineage>
</organism>
<evidence type="ECO:0000313" key="2">
    <source>
        <dbReference type="Proteomes" id="UP001055439"/>
    </source>
</evidence>
<keyword evidence="2" id="KW-1185">Reference proteome</keyword>
<accession>A0A9E7GCT4</accession>
<protein>
    <submittedName>
        <fullName evidence="1">Uncharacterized protein</fullName>
    </submittedName>
</protein>
<gene>
    <name evidence="1" type="ORF">MUK42_29618</name>
</gene>
<dbReference type="AlphaFoldDB" id="A0A9E7GCT4"/>
<dbReference type="EMBL" id="CP097508">
    <property type="protein sequence ID" value="URE10783.1"/>
    <property type="molecule type" value="Genomic_DNA"/>
</dbReference>
<evidence type="ECO:0000313" key="1">
    <source>
        <dbReference type="EMBL" id="URE10783.1"/>
    </source>
</evidence>
<name>A0A9E7GCT4_9LILI</name>
<proteinExistence type="predicted"/>
<dbReference type="Proteomes" id="UP001055439">
    <property type="component" value="Chromosome 6"/>
</dbReference>
<sequence length="70" mass="8226">MLWQLHLFLVGHREQIHHYHPRQEQGGEQQCALLHSKEDLLYLPFPCYSSYLYLSVEGCLPSLSHYNTGI</sequence>